<name>A0A9W7NGI5_9PROT</name>
<dbReference type="Proteomes" id="UP000480854">
    <property type="component" value="Unassembled WGS sequence"/>
</dbReference>
<dbReference type="EMBL" id="QOKW01000021">
    <property type="protein sequence ID" value="KAA0677784.1"/>
    <property type="molecule type" value="Genomic_DNA"/>
</dbReference>
<feature type="region of interest" description="Disordered" evidence="1">
    <location>
        <begin position="137"/>
        <end position="171"/>
    </location>
</feature>
<proteinExistence type="predicted"/>
<evidence type="ECO:0000256" key="1">
    <source>
        <dbReference type="SAM" id="MobiDB-lite"/>
    </source>
</evidence>
<dbReference type="AlphaFoldDB" id="A0A9W7NGI5"/>
<organism evidence="2 3">
    <name type="scientific">Roseomonas genomospecies 6</name>
    <dbReference type="NCBI Taxonomy" id="214106"/>
    <lineage>
        <taxon>Bacteria</taxon>
        <taxon>Pseudomonadati</taxon>
        <taxon>Pseudomonadota</taxon>
        <taxon>Alphaproteobacteria</taxon>
        <taxon>Acetobacterales</taxon>
        <taxon>Roseomonadaceae</taxon>
        <taxon>Roseomonas</taxon>
    </lineage>
</organism>
<keyword evidence="3" id="KW-1185">Reference proteome</keyword>
<comment type="caution">
    <text evidence="2">The sequence shown here is derived from an EMBL/GenBank/DDBJ whole genome shotgun (WGS) entry which is preliminary data.</text>
</comment>
<accession>A0A9W7NGI5</accession>
<evidence type="ECO:0000313" key="2">
    <source>
        <dbReference type="EMBL" id="KAA0677784.1"/>
    </source>
</evidence>
<reference evidence="2 3" key="1">
    <citation type="submission" date="2018-07" db="EMBL/GenBank/DDBJ databases">
        <title>Genome sequence of Azospirillum sp. ATCC 49961.</title>
        <authorList>
            <person name="Sant'Anna F.H."/>
            <person name="Baldani J.I."/>
            <person name="Zilli J.E."/>
            <person name="Reis V.M."/>
            <person name="Hartmann A."/>
            <person name="Cruz L."/>
            <person name="de Souza E.M."/>
            <person name="de Oliveira Pedrosa F."/>
            <person name="Passaglia L.M.P."/>
        </authorList>
    </citation>
    <scope>NUCLEOTIDE SEQUENCE [LARGE SCALE GENOMIC DNA]</scope>
    <source>
        <strain evidence="2 3">ATCC 49961</strain>
    </source>
</reference>
<evidence type="ECO:0000313" key="3">
    <source>
        <dbReference type="Proteomes" id="UP000480854"/>
    </source>
</evidence>
<gene>
    <name evidence="2" type="ORF">DS843_21940</name>
</gene>
<protein>
    <submittedName>
        <fullName evidence="2">Uncharacterized protein</fullName>
    </submittedName>
</protein>
<feature type="compositionally biased region" description="Polar residues" evidence="1">
    <location>
        <begin position="138"/>
        <end position="147"/>
    </location>
</feature>
<dbReference type="RefSeq" id="WP_149470976.1">
    <property type="nucleotide sequence ID" value="NZ_QOKW01000021.1"/>
</dbReference>
<sequence length="171" mass="17806">MIRLNLPSAPYDIALEHGVTVTVRPCSTAIYEAARSKMSRLVRDIARQREEAAEVGARLEGLPDLTDDDQRAGFSQALFVTALAQAAVTAWSGVLDADGSPAPVNDVTVAELMRIPAIAERFAVEYTRPHADLVAEGNGSTAGQNGTIPAGVNTAAGAPNKTSPVPEANAA</sequence>
<dbReference type="OrthoDB" id="7585945at2"/>